<dbReference type="Proteomes" id="UP001497680">
    <property type="component" value="Unassembled WGS sequence"/>
</dbReference>
<gene>
    <name evidence="1" type="ORF">F4821DRAFT_75928</name>
</gene>
<dbReference type="EMBL" id="MU394281">
    <property type="protein sequence ID" value="KAI6093142.1"/>
    <property type="molecule type" value="Genomic_DNA"/>
</dbReference>
<sequence>MEPSGTKTSPTALFSAGGLIIVVTGGGSGIGKAMAAAACQTGASKVYILGRRLEVITNTAKELDETQVKVVPLQCDVRSIESVSAVVQYIEKESGYIDVLVNNAGIPNPYFDPQSVDTIEALQKGLLEAHKGSLNVLDTNLAGIIGISSAFLHLLQKGNVRRGWPAKKLQATDTNTRSLEHSQSNIDQGDLRTSQIISISSTGGILRSGLTGLAYTASKAGVVHLGQTLSTMLAPWNIRSNVCIPGYYESEMTAPLPVMQNMRFGNTPAARAGDPHDVAGFFLFLVGMGGSYINGAVLLSDGGRFAINPPWF</sequence>
<organism evidence="1 2">
    <name type="scientific">Hypoxylon rubiginosum</name>
    <dbReference type="NCBI Taxonomy" id="110542"/>
    <lineage>
        <taxon>Eukaryota</taxon>
        <taxon>Fungi</taxon>
        <taxon>Dikarya</taxon>
        <taxon>Ascomycota</taxon>
        <taxon>Pezizomycotina</taxon>
        <taxon>Sordariomycetes</taxon>
        <taxon>Xylariomycetidae</taxon>
        <taxon>Xylariales</taxon>
        <taxon>Hypoxylaceae</taxon>
        <taxon>Hypoxylon</taxon>
    </lineage>
</organism>
<evidence type="ECO:0000313" key="1">
    <source>
        <dbReference type="EMBL" id="KAI6093142.1"/>
    </source>
</evidence>
<comment type="caution">
    <text evidence="1">The sequence shown here is derived from an EMBL/GenBank/DDBJ whole genome shotgun (WGS) entry which is preliminary data.</text>
</comment>
<proteinExistence type="predicted"/>
<reference evidence="1 2" key="1">
    <citation type="journal article" date="2022" name="New Phytol.">
        <title>Ecological generalism drives hyperdiversity of secondary metabolite gene clusters in xylarialean endophytes.</title>
        <authorList>
            <person name="Franco M.E.E."/>
            <person name="Wisecaver J.H."/>
            <person name="Arnold A.E."/>
            <person name="Ju Y.M."/>
            <person name="Slot J.C."/>
            <person name="Ahrendt S."/>
            <person name="Moore L.P."/>
            <person name="Eastman K.E."/>
            <person name="Scott K."/>
            <person name="Konkel Z."/>
            <person name="Mondo S.J."/>
            <person name="Kuo A."/>
            <person name="Hayes R.D."/>
            <person name="Haridas S."/>
            <person name="Andreopoulos B."/>
            <person name="Riley R."/>
            <person name="LaButti K."/>
            <person name="Pangilinan J."/>
            <person name="Lipzen A."/>
            <person name="Amirebrahimi M."/>
            <person name="Yan J."/>
            <person name="Adam C."/>
            <person name="Keymanesh K."/>
            <person name="Ng V."/>
            <person name="Louie K."/>
            <person name="Northen T."/>
            <person name="Drula E."/>
            <person name="Henrissat B."/>
            <person name="Hsieh H.M."/>
            <person name="Youens-Clark K."/>
            <person name="Lutzoni F."/>
            <person name="Miadlikowska J."/>
            <person name="Eastwood D.C."/>
            <person name="Hamelin R.C."/>
            <person name="Grigoriev I.V."/>
            <person name="U'Ren J.M."/>
        </authorList>
    </citation>
    <scope>NUCLEOTIDE SEQUENCE [LARGE SCALE GENOMIC DNA]</scope>
    <source>
        <strain evidence="1 2">ER1909</strain>
    </source>
</reference>
<accession>A0ACC0DK54</accession>
<keyword evidence="2" id="KW-1185">Reference proteome</keyword>
<name>A0ACC0DK54_9PEZI</name>
<protein>
    <submittedName>
        <fullName evidence="1">Uncharacterized protein</fullName>
    </submittedName>
</protein>
<evidence type="ECO:0000313" key="2">
    <source>
        <dbReference type="Proteomes" id="UP001497680"/>
    </source>
</evidence>